<protein>
    <submittedName>
        <fullName evidence="2">Cupin domain protein</fullName>
    </submittedName>
</protein>
<reference evidence="3" key="1">
    <citation type="submission" date="2016-10" db="EMBL/GenBank/DDBJ databases">
        <authorList>
            <person name="Varghese N."/>
            <person name="Submissions S."/>
        </authorList>
    </citation>
    <scope>NUCLEOTIDE SEQUENCE [LARGE SCALE GENOMIC DNA]</scope>
    <source>
        <strain evidence="3">DSM 28453</strain>
    </source>
</reference>
<dbReference type="InterPro" id="IPR014710">
    <property type="entry name" value="RmlC-like_jellyroll"/>
</dbReference>
<evidence type="ECO:0000313" key="2">
    <source>
        <dbReference type="EMBL" id="SFK95887.1"/>
    </source>
</evidence>
<dbReference type="PANTHER" id="PTHR43698">
    <property type="entry name" value="RIBD C-TERMINAL DOMAIN CONTAINING PROTEIN"/>
    <property type="match status" value="1"/>
</dbReference>
<dbReference type="EMBL" id="FOSZ01000003">
    <property type="protein sequence ID" value="SFK95887.1"/>
    <property type="molecule type" value="Genomic_DNA"/>
</dbReference>
<organism evidence="2 3">
    <name type="scientific">Shimia haliotis</name>
    <dbReference type="NCBI Taxonomy" id="1280847"/>
    <lineage>
        <taxon>Bacteria</taxon>
        <taxon>Pseudomonadati</taxon>
        <taxon>Pseudomonadota</taxon>
        <taxon>Alphaproteobacteria</taxon>
        <taxon>Rhodobacterales</taxon>
        <taxon>Roseobacteraceae</taxon>
    </lineage>
</organism>
<dbReference type="InterPro" id="IPR047263">
    <property type="entry name" value="HNL-like_cupin"/>
</dbReference>
<accession>A0A1I4DUH2</accession>
<dbReference type="RefSeq" id="WP_093323377.1">
    <property type="nucleotide sequence ID" value="NZ_FOSZ01000003.1"/>
</dbReference>
<feature type="domain" description="Cupin type-2" evidence="1">
    <location>
        <begin position="42"/>
        <end position="99"/>
    </location>
</feature>
<dbReference type="InterPro" id="IPR013096">
    <property type="entry name" value="Cupin_2"/>
</dbReference>
<gene>
    <name evidence="2" type="ORF">SAMN04488036_103371</name>
</gene>
<dbReference type="STRING" id="1280847.SAMN04488036_103371"/>
<evidence type="ECO:0000313" key="3">
    <source>
        <dbReference type="Proteomes" id="UP000198851"/>
    </source>
</evidence>
<dbReference type="InterPro" id="IPR011051">
    <property type="entry name" value="RmlC_Cupin_sf"/>
</dbReference>
<proteinExistence type="predicted"/>
<dbReference type="Proteomes" id="UP000198851">
    <property type="component" value="Unassembled WGS sequence"/>
</dbReference>
<dbReference type="PANTHER" id="PTHR43698:SF1">
    <property type="entry name" value="BLL4564 PROTEIN"/>
    <property type="match status" value="1"/>
</dbReference>
<dbReference type="OrthoDB" id="7507676at2"/>
<name>A0A1I4DUH2_9RHOB</name>
<keyword evidence="3" id="KW-1185">Reference proteome</keyword>
<dbReference type="CDD" id="cd02233">
    <property type="entry name" value="cupin_HNL-like"/>
    <property type="match status" value="1"/>
</dbReference>
<dbReference type="Pfam" id="PF07883">
    <property type="entry name" value="Cupin_2"/>
    <property type="match status" value="1"/>
</dbReference>
<dbReference type="Gene3D" id="2.60.120.10">
    <property type="entry name" value="Jelly Rolls"/>
    <property type="match status" value="1"/>
</dbReference>
<dbReference type="SUPFAM" id="SSF51182">
    <property type="entry name" value="RmlC-like cupins"/>
    <property type="match status" value="1"/>
</dbReference>
<sequence length="135" mass="14593">MIDLTPAGSVPSRKGPAEYFTGTVRLDIITESRSPSQVFAARVTFEPGARTAWHTHPVGQILHVVSGCGLIALRGEAPRIIRPGDSIWIEPDVEHWHGAGPDTGMCHVAIQDVKDGSGANWLEHVCDDDYLMPAT</sequence>
<dbReference type="AlphaFoldDB" id="A0A1I4DUH2"/>
<evidence type="ECO:0000259" key="1">
    <source>
        <dbReference type="Pfam" id="PF07883"/>
    </source>
</evidence>